<keyword evidence="1" id="KW-0472">Membrane</keyword>
<protein>
    <submittedName>
        <fullName evidence="2">Uncharacterized protein</fullName>
    </submittedName>
</protein>
<keyword evidence="1" id="KW-1133">Transmembrane helix</keyword>
<organism evidence="2 3">
    <name type="scientific">Halonotius terrestris</name>
    <dbReference type="NCBI Taxonomy" id="2487750"/>
    <lineage>
        <taxon>Archaea</taxon>
        <taxon>Methanobacteriati</taxon>
        <taxon>Methanobacteriota</taxon>
        <taxon>Stenosarchaea group</taxon>
        <taxon>Halobacteria</taxon>
        <taxon>Halobacteriales</taxon>
        <taxon>Haloferacaceae</taxon>
        <taxon>Halonotius</taxon>
    </lineage>
</organism>
<sequence>MSDRLQLSGLERGALFVNLLLTNILVLFALTAIVADRAPQTAELNTLFNITFAVLLGSALLGTVARPFADTIRDIIARKHTGT</sequence>
<dbReference type="EMBL" id="RKLU01000011">
    <property type="protein sequence ID" value="TQQ78597.1"/>
    <property type="molecule type" value="Genomic_DNA"/>
</dbReference>
<evidence type="ECO:0000313" key="2">
    <source>
        <dbReference type="EMBL" id="TQQ78597.1"/>
    </source>
</evidence>
<dbReference type="AlphaFoldDB" id="A0A8J8P786"/>
<proteinExistence type="predicted"/>
<name>A0A8J8P786_9EURY</name>
<keyword evidence="3" id="KW-1185">Reference proteome</keyword>
<dbReference type="Proteomes" id="UP000705823">
    <property type="component" value="Unassembled WGS sequence"/>
</dbReference>
<comment type="caution">
    <text evidence="2">The sequence shown here is derived from an EMBL/GenBank/DDBJ whole genome shotgun (WGS) entry which is preliminary data.</text>
</comment>
<accession>A0A8J8P786</accession>
<keyword evidence="1" id="KW-0812">Transmembrane</keyword>
<evidence type="ECO:0000313" key="3">
    <source>
        <dbReference type="Proteomes" id="UP000705823"/>
    </source>
</evidence>
<feature type="transmembrane region" description="Helical" evidence="1">
    <location>
        <begin position="47"/>
        <end position="69"/>
    </location>
</feature>
<reference evidence="2" key="1">
    <citation type="submission" date="2019-02" db="EMBL/GenBank/DDBJ databases">
        <title>Halonotius sp. a new haloarchaeum isolated from saline soil.</title>
        <authorList>
            <person name="Duran-Viseras A."/>
            <person name="Sanchez-Porro C."/>
            <person name="Ventosa A."/>
        </authorList>
    </citation>
    <scope>NUCLEOTIDE SEQUENCE</scope>
    <source>
        <strain evidence="2">F15B</strain>
    </source>
</reference>
<dbReference type="RefSeq" id="WP_142980723.1">
    <property type="nucleotide sequence ID" value="NZ_RKLU01000011.1"/>
</dbReference>
<evidence type="ECO:0000256" key="1">
    <source>
        <dbReference type="SAM" id="Phobius"/>
    </source>
</evidence>
<gene>
    <name evidence="2" type="ORF">EGH24_13830</name>
</gene>
<feature type="transmembrane region" description="Helical" evidence="1">
    <location>
        <begin position="12"/>
        <end position="35"/>
    </location>
</feature>